<accession>A0A388LMD7</accession>
<name>A0A388LMD7_CHABU</name>
<dbReference type="EMBL" id="BFEA01000441">
    <property type="protein sequence ID" value="GBG83496.1"/>
    <property type="molecule type" value="Genomic_DNA"/>
</dbReference>
<gene>
    <name evidence="1" type="ORF">CBR_g37209</name>
</gene>
<proteinExistence type="predicted"/>
<dbReference type="Proteomes" id="UP000265515">
    <property type="component" value="Unassembled WGS sequence"/>
</dbReference>
<organism evidence="1 2">
    <name type="scientific">Chara braunii</name>
    <name type="common">Braun's stonewort</name>
    <dbReference type="NCBI Taxonomy" id="69332"/>
    <lineage>
        <taxon>Eukaryota</taxon>
        <taxon>Viridiplantae</taxon>
        <taxon>Streptophyta</taxon>
        <taxon>Charophyceae</taxon>
        <taxon>Charales</taxon>
        <taxon>Characeae</taxon>
        <taxon>Chara</taxon>
    </lineage>
</organism>
<sequence>MSAVLALSFRLLFSRREPITKAGLGKLKRGTYWEKEWPCVLLVGWEGGGGGVGVKRGSRDEAVRAVPRNARGGTQAFLSIC</sequence>
<protein>
    <submittedName>
        <fullName evidence="1">Uncharacterized protein</fullName>
    </submittedName>
</protein>
<dbReference type="AlphaFoldDB" id="A0A388LMD7"/>
<evidence type="ECO:0000313" key="1">
    <source>
        <dbReference type="EMBL" id="GBG83496.1"/>
    </source>
</evidence>
<comment type="caution">
    <text evidence="1">The sequence shown here is derived from an EMBL/GenBank/DDBJ whole genome shotgun (WGS) entry which is preliminary data.</text>
</comment>
<keyword evidence="2" id="KW-1185">Reference proteome</keyword>
<evidence type="ECO:0000313" key="2">
    <source>
        <dbReference type="Proteomes" id="UP000265515"/>
    </source>
</evidence>
<dbReference type="Gramene" id="GBG83496">
    <property type="protein sequence ID" value="GBG83496"/>
    <property type="gene ID" value="CBR_g37209"/>
</dbReference>
<reference evidence="1 2" key="1">
    <citation type="journal article" date="2018" name="Cell">
        <title>The Chara Genome: Secondary Complexity and Implications for Plant Terrestrialization.</title>
        <authorList>
            <person name="Nishiyama T."/>
            <person name="Sakayama H."/>
            <person name="Vries J.D."/>
            <person name="Buschmann H."/>
            <person name="Saint-Marcoux D."/>
            <person name="Ullrich K.K."/>
            <person name="Haas F.B."/>
            <person name="Vanderstraeten L."/>
            <person name="Becker D."/>
            <person name="Lang D."/>
            <person name="Vosolsobe S."/>
            <person name="Rombauts S."/>
            <person name="Wilhelmsson P.K.I."/>
            <person name="Janitza P."/>
            <person name="Kern R."/>
            <person name="Heyl A."/>
            <person name="Rumpler F."/>
            <person name="Villalobos L.I.A.C."/>
            <person name="Clay J.M."/>
            <person name="Skokan R."/>
            <person name="Toyoda A."/>
            <person name="Suzuki Y."/>
            <person name="Kagoshima H."/>
            <person name="Schijlen E."/>
            <person name="Tajeshwar N."/>
            <person name="Catarino B."/>
            <person name="Hetherington A.J."/>
            <person name="Saltykova A."/>
            <person name="Bonnot C."/>
            <person name="Breuninger H."/>
            <person name="Symeonidi A."/>
            <person name="Radhakrishnan G.V."/>
            <person name="Van Nieuwerburgh F."/>
            <person name="Deforce D."/>
            <person name="Chang C."/>
            <person name="Karol K.G."/>
            <person name="Hedrich R."/>
            <person name="Ulvskov P."/>
            <person name="Glockner G."/>
            <person name="Delwiche C.F."/>
            <person name="Petrasek J."/>
            <person name="Van de Peer Y."/>
            <person name="Friml J."/>
            <person name="Beilby M."/>
            <person name="Dolan L."/>
            <person name="Kohara Y."/>
            <person name="Sugano S."/>
            <person name="Fujiyama A."/>
            <person name="Delaux P.-M."/>
            <person name="Quint M."/>
            <person name="TheiBen G."/>
            <person name="Hagemann M."/>
            <person name="Harholt J."/>
            <person name="Dunand C."/>
            <person name="Zachgo S."/>
            <person name="Langdale J."/>
            <person name="Maumus F."/>
            <person name="Straeten D.V.D."/>
            <person name="Gould S.B."/>
            <person name="Rensing S.A."/>
        </authorList>
    </citation>
    <scope>NUCLEOTIDE SEQUENCE [LARGE SCALE GENOMIC DNA]</scope>
    <source>
        <strain evidence="1 2">S276</strain>
    </source>
</reference>